<dbReference type="EMBL" id="BAAAGS010000060">
    <property type="protein sequence ID" value="GAA0553199.1"/>
    <property type="molecule type" value="Genomic_DNA"/>
</dbReference>
<dbReference type="Proteomes" id="UP001500729">
    <property type="component" value="Unassembled WGS sequence"/>
</dbReference>
<reference evidence="2 3" key="1">
    <citation type="journal article" date="2019" name="Int. J. Syst. Evol. Microbiol.">
        <title>The Global Catalogue of Microorganisms (GCM) 10K type strain sequencing project: providing services to taxonomists for standard genome sequencing and annotation.</title>
        <authorList>
            <consortium name="The Broad Institute Genomics Platform"/>
            <consortium name="The Broad Institute Genome Sequencing Center for Infectious Disease"/>
            <person name="Wu L."/>
            <person name="Ma J."/>
        </authorList>
    </citation>
    <scope>NUCLEOTIDE SEQUENCE [LARGE SCALE GENOMIC DNA]</scope>
    <source>
        <strain evidence="2 3">JCM 10303</strain>
    </source>
</reference>
<comment type="caution">
    <text evidence="2">The sequence shown here is derived from an EMBL/GenBank/DDBJ whole genome shotgun (WGS) entry which is preliminary data.</text>
</comment>
<evidence type="ECO:0000256" key="1">
    <source>
        <dbReference type="ARBA" id="ARBA00022729"/>
    </source>
</evidence>
<keyword evidence="1" id="KW-0732">Signal</keyword>
<name>A0ABN1DVC2_SACER</name>
<dbReference type="RefSeq" id="WP_231849759.1">
    <property type="nucleotide sequence ID" value="NZ_BAAAGS010000060.1"/>
</dbReference>
<dbReference type="SUPFAM" id="SSF53850">
    <property type="entry name" value="Periplasmic binding protein-like II"/>
    <property type="match status" value="1"/>
</dbReference>
<dbReference type="InterPro" id="IPR006059">
    <property type="entry name" value="SBP"/>
</dbReference>
<evidence type="ECO:0000313" key="2">
    <source>
        <dbReference type="EMBL" id="GAA0553199.1"/>
    </source>
</evidence>
<accession>A0ABN1DVC2</accession>
<dbReference type="Pfam" id="PF13416">
    <property type="entry name" value="SBP_bac_8"/>
    <property type="match status" value="1"/>
</dbReference>
<evidence type="ECO:0000313" key="3">
    <source>
        <dbReference type="Proteomes" id="UP001500729"/>
    </source>
</evidence>
<proteinExistence type="predicted"/>
<keyword evidence="3" id="KW-1185">Reference proteome</keyword>
<sequence>MPETTTSPRRGAHRVCSTGLLALLAVVSLLVSACGGSVHNTPAARAAKLLAPAQVDATDGLTIDGEKIADKALYEAARGEKLVLYSAAGKEAEDLTLARFTAETGIQVELTRLPNNKLAERALSEHGAGRLGADVIRLTDPRTARDFGEAGVYVPYRTPFHDKLAAAGATVDANWFPAYYFVNAMAYNSAIHIQNPPDGWEDLADPRYEGQLGIVAITTGGTLQALTRFQIEEFGPQYLDRLAAQRPRVFNSTSTEVDALARGEISIATVSFNNAFGAQSHGAPIRLVVPEEGVSASEGPLGLTPKGADNPAAQVFANWSLSKSGQKFVGSQGFVPVRTDIGPVRAGEYELPTADSPRFHLLDEDGFARHAEADEKLWKQKFDFIG</sequence>
<dbReference type="PANTHER" id="PTHR30006:SF2">
    <property type="entry name" value="ABC TRANSPORTER SUBSTRATE-BINDING PROTEIN"/>
    <property type="match status" value="1"/>
</dbReference>
<gene>
    <name evidence="2" type="ORF">GCM10009533_59080</name>
</gene>
<organism evidence="2 3">
    <name type="scientific">Saccharopolyspora erythraea</name>
    <name type="common">Streptomyces erythraeus</name>
    <dbReference type="NCBI Taxonomy" id="1836"/>
    <lineage>
        <taxon>Bacteria</taxon>
        <taxon>Bacillati</taxon>
        <taxon>Actinomycetota</taxon>
        <taxon>Actinomycetes</taxon>
        <taxon>Pseudonocardiales</taxon>
        <taxon>Pseudonocardiaceae</taxon>
        <taxon>Saccharopolyspora</taxon>
    </lineage>
</organism>
<protein>
    <submittedName>
        <fullName evidence="2">ABC transporter substrate-binding protein</fullName>
    </submittedName>
</protein>
<dbReference type="Gene3D" id="3.40.190.10">
    <property type="entry name" value="Periplasmic binding protein-like II"/>
    <property type="match status" value="2"/>
</dbReference>
<dbReference type="PANTHER" id="PTHR30006">
    <property type="entry name" value="THIAMINE-BINDING PERIPLASMIC PROTEIN-RELATED"/>
    <property type="match status" value="1"/>
</dbReference>